<reference evidence="2 3" key="1">
    <citation type="submission" date="2024-09" db="EMBL/GenBank/DDBJ databases">
        <authorList>
            <person name="Sun Q."/>
            <person name="Mori K."/>
        </authorList>
    </citation>
    <scope>NUCLEOTIDE SEQUENCE [LARGE SCALE GENOMIC DNA]</scope>
    <source>
        <strain evidence="2 3">CCM 7609</strain>
    </source>
</reference>
<proteinExistence type="predicted"/>
<gene>
    <name evidence="2" type="ORF">ACFFX0_05025</name>
</gene>
<dbReference type="Proteomes" id="UP001589575">
    <property type="component" value="Unassembled WGS sequence"/>
</dbReference>
<organism evidence="2 3">
    <name type="scientific">Citricoccus parietis</name>
    <dbReference type="NCBI Taxonomy" id="592307"/>
    <lineage>
        <taxon>Bacteria</taxon>
        <taxon>Bacillati</taxon>
        <taxon>Actinomycetota</taxon>
        <taxon>Actinomycetes</taxon>
        <taxon>Micrococcales</taxon>
        <taxon>Micrococcaceae</taxon>
        <taxon>Citricoccus</taxon>
    </lineage>
</organism>
<dbReference type="EMBL" id="JBHMFI010000001">
    <property type="protein sequence ID" value="MFB9070585.1"/>
    <property type="molecule type" value="Genomic_DNA"/>
</dbReference>
<evidence type="ECO:0008006" key="4">
    <source>
        <dbReference type="Google" id="ProtNLM"/>
    </source>
</evidence>
<comment type="caution">
    <text evidence="2">The sequence shown here is derived from an EMBL/GenBank/DDBJ whole genome shotgun (WGS) entry which is preliminary data.</text>
</comment>
<accession>A0ABV5FVC1</accession>
<feature type="region of interest" description="Disordered" evidence="1">
    <location>
        <begin position="61"/>
        <end position="84"/>
    </location>
</feature>
<sequence length="84" mass="8707">MDLDLVLEGGVLLELHPGGLLEVAHGAGRLPFVKPGACTGGVWLVEGPWSYLRNGVPARPGCDAPSASERGGRHDRRLSPVAAA</sequence>
<evidence type="ECO:0000313" key="2">
    <source>
        <dbReference type="EMBL" id="MFB9070585.1"/>
    </source>
</evidence>
<evidence type="ECO:0000256" key="1">
    <source>
        <dbReference type="SAM" id="MobiDB-lite"/>
    </source>
</evidence>
<evidence type="ECO:0000313" key="3">
    <source>
        <dbReference type="Proteomes" id="UP001589575"/>
    </source>
</evidence>
<protein>
    <recommendedName>
        <fullName evidence="4">AraC family transcriptional regulator</fullName>
    </recommendedName>
</protein>
<name>A0ABV5FVC1_9MICC</name>
<keyword evidence="3" id="KW-1185">Reference proteome</keyword>